<feature type="region of interest" description="Disordered" evidence="1">
    <location>
        <begin position="1"/>
        <end position="26"/>
    </location>
</feature>
<dbReference type="AlphaFoldDB" id="A0A1X1TXI9"/>
<dbReference type="EMBL" id="LQOT01000024">
    <property type="protein sequence ID" value="ORV49300.1"/>
    <property type="molecule type" value="Genomic_DNA"/>
</dbReference>
<evidence type="ECO:0000256" key="1">
    <source>
        <dbReference type="SAM" id="MobiDB-lite"/>
    </source>
</evidence>
<feature type="domain" description="STAS" evidence="2">
    <location>
        <begin position="39"/>
        <end position="134"/>
    </location>
</feature>
<dbReference type="CDD" id="cd07043">
    <property type="entry name" value="STAS_anti-anti-sigma_factors"/>
    <property type="match status" value="1"/>
</dbReference>
<comment type="caution">
    <text evidence="3">The sequence shown here is derived from an EMBL/GenBank/DDBJ whole genome shotgun (WGS) entry which is preliminary data.</text>
</comment>
<protein>
    <recommendedName>
        <fullName evidence="2">STAS domain-containing protein</fullName>
    </recommendedName>
</protein>
<evidence type="ECO:0000313" key="3">
    <source>
        <dbReference type="EMBL" id="ORV49300.1"/>
    </source>
</evidence>
<dbReference type="Gene3D" id="3.30.750.24">
    <property type="entry name" value="STAS domain"/>
    <property type="match status" value="1"/>
</dbReference>
<dbReference type="SUPFAM" id="SSF52091">
    <property type="entry name" value="SpoIIaa-like"/>
    <property type="match status" value="1"/>
</dbReference>
<keyword evidence="4" id="KW-1185">Reference proteome</keyword>
<dbReference type="STRING" id="188915.AWC02_06785"/>
<dbReference type="Pfam" id="PF01740">
    <property type="entry name" value="STAS"/>
    <property type="match status" value="1"/>
</dbReference>
<dbReference type="PROSITE" id="PS50801">
    <property type="entry name" value="STAS"/>
    <property type="match status" value="1"/>
</dbReference>
<dbReference type="Proteomes" id="UP000193465">
    <property type="component" value="Unassembled WGS sequence"/>
</dbReference>
<gene>
    <name evidence="3" type="ORF">AWC02_06785</name>
</gene>
<name>A0A1X1TXI9_9MYCO</name>
<accession>A0A1X1TXI9</accession>
<dbReference type="InterPro" id="IPR002645">
    <property type="entry name" value="STAS_dom"/>
</dbReference>
<sequence length="141" mass="14793">MPALKTVGSASPPHAPPPSDTWESRTARSVTRWGRCGAVVTVGGELDAANAGQLADYVQQCARYCEWLVLDLDNLDFFGVAGFSALRTIAERCAKTSVHCTTVPGAAVARLLRICDPTQALPTSSSLAEALAGVQNLGPRP</sequence>
<evidence type="ECO:0000313" key="4">
    <source>
        <dbReference type="Proteomes" id="UP000193465"/>
    </source>
</evidence>
<dbReference type="InterPro" id="IPR036513">
    <property type="entry name" value="STAS_dom_sf"/>
</dbReference>
<evidence type="ECO:0000259" key="2">
    <source>
        <dbReference type="PROSITE" id="PS50801"/>
    </source>
</evidence>
<dbReference type="RefSeq" id="WP_085127956.1">
    <property type="nucleotide sequence ID" value="NZ_LQOT01000024.1"/>
</dbReference>
<organism evidence="3 4">
    <name type="scientific">Mycolicibacter engbaekii</name>
    <dbReference type="NCBI Taxonomy" id="188915"/>
    <lineage>
        <taxon>Bacteria</taxon>
        <taxon>Bacillati</taxon>
        <taxon>Actinomycetota</taxon>
        <taxon>Actinomycetes</taxon>
        <taxon>Mycobacteriales</taxon>
        <taxon>Mycobacteriaceae</taxon>
        <taxon>Mycolicibacter</taxon>
    </lineage>
</organism>
<reference evidence="3 4" key="1">
    <citation type="submission" date="2016-01" db="EMBL/GenBank/DDBJ databases">
        <title>The new phylogeny of the genus Mycobacterium.</title>
        <authorList>
            <person name="Tarcisio F."/>
            <person name="Conor M."/>
            <person name="Antonella G."/>
            <person name="Elisabetta G."/>
            <person name="Giulia F.S."/>
            <person name="Sara T."/>
            <person name="Anna F."/>
            <person name="Clotilde B."/>
            <person name="Roberto B."/>
            <person name="Veronica D.S."/>
            <person name="Fabio R."/>
            <person name="Monica P."/>
            <person name="Olivier J."/>
            <person name="Enrico T."/>
            <person name="Nicola S."/>
        </authorList>
    </citation>
    <scope>NUCLEOTIDE SEQUENCE [LARGE SCALE GENOMIC DNA]</scope>
    <source>
        <strain evidence="3 4">ATCC 27353</strain>
    </source>
</reference>
<proteinExistence type="predicted"/>